<dbReference type="InterPro" id="IPR006875">
    <property type="entry name" value="Sarcoglycan"/>
</dbReference>
<comment type="similarity">
    <text evidence="4">Belongs to the sarcoglycan beta/delta/gamma/zeta family.</text>
</comment>
<keyword evidence="8" id="KW-0812">Transmembrane</keyword>
<dbReference type="AlphaFoldDB" id="A0A8J1XLV7"/>
<evidence type="ECO:0000256" key="9">
    <source>
        <dbReference type="ARBA" id="ARBA00022968"/>
    </source>
</evidence>
<dbReference type="InterPro" id="IPR027659">
    <property type="entry name" value="Sgcb"/>
</dbReference>
<evidence type="ECO:0000256" key="13">
    <source>
        <dbReference type="ARBA" id="ARBA00023180"/>
    </source>
</evidence>
<protein>
    <recommendedName>
        <fullName evidence="5">Beta-sarcoglycan</fullName>
    </recommendedName>
</protein>
<dbReference type="OrthoDB" id="5843723at2759"/>
<sequence length="315" mass="34300">TKMATFERQDPLNLSMREKSLIKRRVNKEHNSNFRAGYVHINEENLHKTGVRGRKRFVIYILMVLMAIVVLANFIVTVIVFVSLKIDGNGMRYLEFTPPGVLLRFIGESHFDTVVPLEESRVAGLYKEALDISGINGQNVTLSSQGESSSSVTVGNGVTTIKVDNSFQVTDPQTGKTIFKAGKDGVTYPDDINHISMDEVTTDRVASPIDQDLKIQGENVILQGNEGIFGEARSILFRASSPTSNITFGSSTSGKTILDGKEGVTLTKVKSLPSSTIGSTGAATYRLCVCYPSGHLYGVPNGSRCSDIIENPCKD</sequence>
<name>A0A8J1XLV7_OWEFU</name>
<reference evidence="16" key="1">
    <citation type="submission" date="2022-03" db="EMBL/GenBank/DDBJ databases">
        <authorList>
            <person name="Martin C."/>
        </authorList>
    </citation>
    <scope>NUCLEOTIDE SEQUENCE</scope>
</reference>
<dbReference type="PANTHER" id="PTHR21142:SF2">
    <property type="entry name" value="BETA-SARCOGLYCAN"/>
    <property type="match status" value="1"/>
</dbReference>
<dbReference type="GO" id="GO:0005856">
    <property type="term" value="C:cytoskeleton"/>
    <property type="evidence" value="ECO:0007669"/>
    <property type="project" value="UniProtKB-SubCell"/>
</dbReference>
<dbReference type="GO" id="GO:0007517">
    <property type="term" value="P:muscle organ development"/>
    <property type="evidence" value="ECO:0007669"/>
    <property type="project" value="InterPro"/>
</dbReference>
<keyword evidence="14" id="KW-0206">Cytoskeleton</keyword>
<keyword evidence="7" id="KW-0963">Cytoplasm</keyword>
<keyword evidence="10" id="KW-1133">Transmembrane helix</keyword>
<dbReference type="Pfam" id="PF04790">
    <property type="entry name" value="Sarcoglycan_1"/>
    <property type="match status" value="1"/>
</dbReference>
<evidence type="ECO:0000256" key="6">
    <source>
        <dbReference type="ARBA" id="ARBA00022475"/>
    </source>
</evidence>
<proteinExistence type="inferred from homology"/>
<evidence type="ECO:0000256" key="10">
    <source>
        <dbReference type="ARBA" id="ARBA00022989"/>
    </source>
</evidence>
<gene>
    <name evidence="16" type="ORF">OFUS_LOCUS4600</name>
</gene>
<evidence type="ECO:0000256" key="3">
    <source>
        <dbReference type="ARBA" id="ARBA00004274"/>
    </source>
</evidence>
<evidence type="ECO:0000256" key="5">
    <source>
        <dbReference type="ARBA" id="ARBA00015329"/>
    </source>
</evidence>
<evidence type="ECO:0000256" key="12">
    <source>
        <dbReference type="ARBA" id="ARBA00023157"/>
    </source>
</evidence>
<evidence type="ECO:0000256" key="11">
    <source>
        <dbReference type="ARBA" id="ARBA00023136"/>
    </source>
</evidence>
<evidence type="ECO:0000256" key="4">
    <source>
        <dbReference type="ARBA" id="ARBA00007574"/>
    </source>
</evidence>
<dbReference type="GO" id="GO:0042383">
    <property type="term" value="C:sarcolemma"/>
    <property type="evidence" value="ECO:0007669"/>
    <property type="project" value="UniProtKB-SubCell"/>
</dbReference>
<keyword evidence="17" id="KW-1185">Reference proteome</keyword>
<evidence type="ECO:0000256" key="2">
    <source>
        <dbReference type="ARBA" id="ARBA00004245"/>
    </source>
</evidence>
<keyword evidence="9" id="KW-0735">Signal-anchor</keyword>
<evidence type="ECO:0000313" key="16">
    <source>
        <dbReference type="EMBL" id="CAH1777576.1"/>
    </source>
</evidence>
<keyword evidence="12" id="KW-1015">Disulfide bond</keyword>
<dbReference type="PANTHER" id="PTHR21142">
    <property type="entry name" value="SARCOGLYCANS"/>
    <property type="match status" value="1"/>
</dbReference>
<comment type="caution">
    <text evidence="16">The sequence shown here is derived from an EMBL/GenBank/DDBJ whole genome shotgun (WGS) entry which is preliminary data.</text>
</comment>
<evidence type="ECO:0000256" key="14">
    <source>
        <dbReference type="ARBA" id="ARBA00023212"/>
    </source>
</evidence>
<accession>A0A8J1XLV7</accession>
<dbReference type="GO" id="GO:0016012">
    <property type="term" value="C:sarcoglycan complex"/>
    <property type="evidence" value="ECO:0007669"/>
    <property type="project" value="InterPro"/>
</dbReference>
<evidence type="ECO:0000313" key="17">
    <source>
        <dbReference type="Proteomes" id="UP000749559"/>
    </source>
</evidence>
<feature type="non-terminal residue" evidence="16">
    <location>
        <position position="1"/>
    </location>
</feature>
<keyword evidence="11" id="KW-0472">Membrane</keyword>
<organism evidence="16 17">
    <name type="scientific">Owenia fusiformis</name>
    <name type="common">Polychaete worm</name>
    <dbReference type="NCBI Taxonomy" id="6347"/>
    <lineage>
        <taxon>Eukaryota</taxon>
        <taxon>Metazoa</taxon>
        <taxon>Spiralia</taxon>
        <taxon>Lophotrochozoa</taxon>
        <taxon>Annelida</taxon>
        <taxon>Polychaeta</taxon>
        <taxon>Sedentaria</taxon>
        <taxon>Canalipalpata</taxon>
        <taxon>Sabellida</taxon>
        <taxon>Oweniida</taxon>
        <taxon>Oweniidae</taxon>
        <taxon>Owenia</taxon>
    </lineage>
</organism>
<comment type="subcellular location">
    <subcellularLocation>
        <location evidence="3">Cell membrane</location>
        <location evidence="3">Sarcolemma</location>
        <topology evidence="3">Single-pass type II membrane protein</topology>
    </subcellularLocation>
    <subcellularLocation>
        <location evidence="2">Cytoplasm</location>
        <location evidence="2">Cytoskeleton</location>
    </subcellularLocation>
</comment>
<dbReference type="EMBL" id="CAIIXF020000002">
    <property type="protein sequence ID" value="CAH1777576.1"/>
    <property type="molecule type" value="Genomic_DNA"/>
</dbReference>
<evidence type="ECO:0000256" key="1">
    <source>
        <dbReference type="ARBA" id="ARBA00002860"/>
    </source>
</evidence>
<evidence type="ECO:0000256" key="8">
    <source>
        <dbReference type="ARBA" id="ARBA00022692"/>
    </source>
</evidence>
<keyword evidence="6" id="KW-1003">Cell membrane</keyword>
<comment type="function">
    <text evidence="1">Component of the sarcoglycan complex, a subcomplex of the dystrophin-glycoprotein complex which forms a link between the F-actin cytoskeleton and the extracellular matrix.</text>
</comment>
<keyword evidence="13" id="KW-0325">Glycoprotein</keyword>
<evidence type="ECO:0000256" key="15">
    <source>
        <dbReference type="ARBA" id="ARBA00026041"/>
    </source>
</evidence>
<comment type="subunit">
    <text evidence="15">Cross-link to form 2 major subcomplexes: one consisting of SGCB, SGCD and SGCG and the other consisting of SGCB and SGCD. The association between SGCB and SGCG is particularly strong while SGCA is loosely associated with the other sarcoglycans.</text>
</comment>
<evidence type="ECO:0000256" key="7">
    <source>
        <dbReference type="ARBA" id="ARBA00022490"/>
    </source>
</evidence>
<dbReference type="Proteomes" id="UP000749559">
    <property type="component" value="Unassembled WGS sequence"/>
</dbReference>